<comment type="caution">
    <text evidence="1">The sequence shown here is derived from an EMBL/GenBank/DDBJ whole genome shotgun (WGS) entry which is preliminary data.</text>
</comment>
<proteinExistence type="predicted"/>
<protein>
    <submittedName>
        <fullName evidence="1">Uncharacterized protein</fullName>
    </submittedName>
</protein>
<gene>
    <name evidence="1" type="ORF">BJ212DRAFT_1254817</name>
</gene>
<accession>A0A9P7J491</accession>
<reference evidence="1" key="1">
    <citation type="journal article" date="2020" name="New Phytol.">
        <title>Comparative genomics reveals dynamic genome evolution in host specialist ectomycorrhizal fungi.</title>
        <authorList>
            <person name="Lofgren L.A."/>
            <person name="Nguyen N.H."/>
            <person name="Vilgalys R."/>
            <person name="Ruytinx J."/>
            <person name="Liao H.L."/>
            <person name="Branco S."/>
            <person name="Kuo A."/>
            <person name="LaButti K."/>
            <person name="Lipzen A."/>
            <person name="Andreopoulos W."/>
            <person name="Pangilinan J."/>
            <person name="Riley R."/>
            <person name="Hundley H."/>
            <person name="Na H."/>
            <person name="Barry K."/>
            <person name="Grigoriev I.V."/>
            <person name="Stajich J.E."/>
            <person name="Kennedy P.G."/>
        </authorList>
    </citation>
    <scope>NUCLEOTIDE SEQUENCE</scope>
    <source>
        <strain evidence="1">MN1</strain>
    </source>
</reference>
<dbReference type="GeneID" id="64623774"/>
<dbReference type="OrthoDB" id="3004525at2759"/>
<organism evidence="1 2">
    <name type="scientific">Suillus subaureus</name>
    <dbReference type="NCBI Taxonomy" id="48587"/>
    <lineage>
        <taxon>Eukaryota</taxon>
        <taxon>Fungi</taxon>
        <taxon>Dikarya</taxon>
        <taxon>Basidiomycota</taxon>
        <taxon>Agaricomycotina</taxon>
        <taxon>Agaricomycetes</taxon>
        <taxon>Agaricomycetidae</taxon>
        <taxon>Boletales</taxon>
        <taxon>Suillineae</taxon>
        <taxon>Suillaceae</taxon>
        <taxon>Suillus</taxon>
    </lineage>
</organism>
<name>A0A9P7J491_9AGAM</name>
<dbReference type="RefSeq" id="XP_041186207.1">
    <property type="nucleotide sequence ID" value="XM_041329757.1"/>
</dbReference>
<keyword evidence="2" id="KW-1185">Reference proteome</keyword>
<feature type="non-terminal residue" evidence="1">
    <location>
        <position position="70"/>
    </location>
</feature>
<dbReference type="AlphaFoldDB" id="A0A9P7J491"/>
<dbReference type="Proteomes" id="UP000807769">
    <property type="component" value="Unassembled WGS sequence"/>
</dbReference>
<evidence type="ECO:0000313" key="2">
    <source>
        <dbReference type="Proteomes" id="UP000807769"/>
    </source>
</evidence>
<evidence type="ECO:0000313" key="1">
    <source>
        <dbReference type="EMBL" id="KAG1801988.1"/>
    </source>
</evidence>
<feature type="non-terminal residue" evidence="1">
    <location>
        <position position="1"/>
    </location>
</feature>
<dbReference type="EMBL" id="JABBWG010000084">
    <property type="protein sequence ID" value="KAG1801988.1"/>
    <property type="molecule type" value="Genomic_DNA"/>
</dbReference>
<sequence>LCKSCQGEEGLLWCLTCSGDHSWCHACILTAHQSLPFHKIQQWNRKCFCDTSLTQLGYIWHLGHRGQPCP</sequence>